<dbReference type="InterPro" id="IPR011527">
    <property type="entry name" value="ABC1_TM_dom"/>
</dbReference>
<keyword evidence="6" id="KW-0067">ATP-binding</keyword>
<dbReference type="SUPFAM" id="SSF52540">
    <property type="entry name" value="P-loop containing nucleoside triphosphate hydrolases"/>
    <property type="match status" value="2"/>
</dbReference>
<evidence type="ECO:0000256" key="10">
    <source>
        <dbReference type="SAM" id="Phobius"/>
    </source>
</evidence>
<dbReference type="InterPro" id="IPR050173">
    <property type="entry name" value="ABC_transporter_C-like"/>
</dbReference>
<feature type="transmembrane region" description="Helical" evidence="10">
    <location>
        <begin position="872"/>
        <end position="892"/>
    </location>
</feature>
<keyword evidence="8 10" id="KW-0472">Membrane</keyword>
<dbReference type="PROSITE" id="PS50893">
    <property type="entry name" value="ABC_TRANSPORTER_2"/>
    <property type="match status" value="2"/>
</dbReference>
<dbReference type="InterPro" id="IPR003439">
    <property type="entry name" value="ABC_transporter-like_ATP-bd"/>
</dbReference>
<dbReference type="RefSeq" id="XP_026271803.1">
    <property type="nucleotide sequence ID" value="XM_026416018.2"/>
</dbReference>
<evidence type="ECO:0000256" key="9">
    <source>
        <dbReference type="SAM" id="MobiDB-lite"/>
    </source>
</evidence>
<dbReference type="InterPro" id="IPR036640">
    <property type="entry name" value="ABC1_TM_sf"/>
</dbReference>
<dbReference type="FunFam" id="1.20.1560.10:FF:000026">
    <property type="entry name" value="Multidrug resistance-associated protein lethal(2)03659"/>
    <property type="match status" value="1"/>
</dbReference>
<feature type="transmembrane region" description="Helical" evidence="10">
    <location>
        <begin position="235"/>
        <end position="254"/>
    </location>
</feature>
<proteinExistence type="predicted"/>
<dbReference type="GO" id="GO:0005524">
    <property type="term" value="F:ATP binding"/>
    <property type="evidence" value="ECO:0007669"/>
    <property type="project" value="UniProtKB-KW"/>
</dbReference>
<comment type="subcellular location">
    <subcellularLocation>
        <location evidence="1">Membrane</location>
        <topology evidence="1">Multi-pass membrane protein</topology>
    </subcellularLocation>
</comment>
<feature type="transmembrane region" description="Helical" evidence="10">
    <location>
        <begin position="715"/>
        <end position="732"/>
    </location>
</feature>
<feature type="region of interest" description="Disordered" evidence="9">
    <location>
        <begin position="635"/>
        <end position="692"/>
    </location>
</feature>
<protein>
    <submittedName>
        <fullName evidence="14">Probable multidrug resistance-associated protein lethal(2)03659</fullName>
    </submittedName>
</protein>
<feature type="domain" description="ABC transporter" evidence="11">
    <location>
        <begin position="1054"/>
        <end position="1287"/>
    </location>
</feature>
<evidence type="ECO:0000313" key="14">
    <source>
        <dbReference type="RefSeq" id="XP_026271803.1"/>
    </source>
</evidence>
<feature type="domain" description="ABC transmembrane type-1" evidence="12">
    <location>
        <begin position="775"/>
        <end position="1006"/>
    </location>
</feature>
<feature type="transmembrane region" description="Helical" evidence="10">
    <location>
        <begin position="775"/>
        <end position="795"/>
    </location>
</feature>
<feature type="transmembrane region" description="Helical" evidence="10">
    <location>
        <begin position="315"/>
        <end position="342"/>
    </location>
</feature>
<evidence type="ECO:0000259" key="11">
    <source>
        <dbReference type="PROSITE" id="PS50893"/>
    </source>
</evidence>
<dbReference type="GO" id="GO:0016020">
    <property type="term" value="C:membrane"/>
    <property type="evidence" value="ECO:0007669"/>
    <property type="project" value="UniProtKB-SubCell"/>
</dbReference>
<dbReference type="FunFam" id="3.40.50.300:FF:000163">
    <property type="entry name" value="Multidrug resistance-associated protein member 4"/>
    <property type="match status" value="1"/>
</dbReference>
<evidence type="ECO:0000256" key="2">
    <source>
        <dbReference type="ARBA" id="ARBA00022448"/>
    </source>
</evidence>
<evidence type="ECO:0000256" key="8">
    <source>
        <dbReference type="ARBA" id="ARBA00023136"/>
    </source>
</evidence>
<dbReference type="GO" id="GO:0140359">
    <property type="term" value="F:ABC-type transporter activity"/>
    <property type="evidence" value="ECO:0007669"/>
    <property type="project" value="InterPro"/>
</dbReference>
<evidence type="ECO:0000259" key="12">
    <source>
        <dbReference type="PROSITE" id="PS50929"/>
    </source>
</evidence>
<evidence type="ECO:0000256" key="7">
    <source>
        <dbReference type="ARBA" id="ARBA00022989"/>
    </source>
</evidence>
<feature type="transmembrane region" description="Helical" evidence="10">
    <location>
        <begin position="206"/>
        <end position="229"/>
    </location>
</feature>
<dbReference type="Gene3D" id="1.20.1560.10">
    <property type="entry name" value="ABC transporter type 1, transmembrane domain"/>
    <property type="match status" value="2"/>
</dbReference>
<dbReference type="CDD" id="cd03250">
    <property type="entry name" value="ABCC_MRP_domain1"/>
    <property type="match status" value="1"/>
</dbReference>
<gene>
    <name evidence="14" type="primary">LOC113201992</name>
</gene>
<dbReference type="GeneID" id="113201992"/>
<evidence type="ECO:0000256" key="4">
    <source>
        <dbReference type="ARBA" id="ARBA00022737"/>
    </source>
</evidence>
<dbReference type="GO" id="GO:0016887">
    <property type="term" value="F:ATP hydrolysis activity"/>
    <property type="evidence" value="ECO:0007669"/>
    <property type="project" value="InterPro"/>
</dbReference>
<keyword evidence="7 10" id="KW-1133">Transmembrane helix</keyword>
<dbReference type="KEGG" id="foc:113201992"/>
<feature type="compositionally biased region" description="Basic and acidic residues" evidence="9">
    <location>
        <begin position="635"/>
        <end position="659"/>
    </location>
</feature>
<organism evidence="13 14">
    <name type="scientific">Frankliniella occidentalis</name>
    <name type="common">Western flower thrips</name>
    <name type="synonym">Euthrips occidentalis</name>
    <dbReference type="NCBI Taxonomy" id="133901"/>
    <lineage>
        <taxon>Eukaryota</taxon>
        <taxon>Metazoa</taxon>
        <taxon>Ecdysozoa</taxon>
        <taxon>Arthropoda</taxon>
        <taxon>Hexapoda</taxon>
        <taxon>Insecta</taxon>
        <taxon>Pterygota</taxon>
        <taxon>Neoptera</taxon>
        <taxon>Paraneoptera</taxon>
        <taxon>Thysanoptera</taxon>
        <taxon>Terebrantia</taxon>
        <taxon>Thripoidea</taxon>
        <taxon>Thripidae</taxon>
        <taxon>Frankliniella</taxon>
    </lineage>
</organism>
<dbReference type="FunFam" id="3.40.50.300:FF:000973">
    <property type="entry name" value="Multidrug resistance-associated protein 4"/>
    <property type="match status" value="1"/>
</dbReference>
<dbReference type="InterPro" id="IPR027417">
    <property type="entry name" value="P-loop_NTPase"/>
</dbReference>
<sequence length="1311" mass="147017">MDSGHRIPLKPNPRTSTNFLSKLTFLWTLPIFRQGLRKEFEESDLFQPLSEHESGLIGAKLETIWQDVVKESEGRNTTPSLMKALLRCFGKEFMCVGIPLAIMEMFIRIMQPIFLGWLVSYFSEESKDEEYAGYVYGVLVIVCSALTVWVVHPYMLSILHLGMKIRVATCSLAYRKLLRLNRAALKETTPGQLVNLLSNDVNRFDIAVLFIHYLWLGPLQTLVITGFLIHEIGLVPAVVGVASLLVYAPLQGWFGKLASVYRLKVAMRTDERVRLMNEIIGAIQVIKMYAWEVPFQKMVALARKLEMKQIMNTNYIRGTIVSFIIFAKRFSIFAALLTFALAGEKLTAKHVFIVTAYFNILQHNMTVFFPQGITQFAEGLVSVKRLQKIMLLPELKSVPRNELKKEGGITMVDACAKWDDELTENTLTDISLKIAAGSLVAVVGPVGAGKSSILNAILGELALDSGSMTVGGTVSYAGQEPWLFASTVRQNILFGEPMDPIRYKEVVNVCALKTDFAMFPQGDRTIVGEKGVSLSGGQRARINLARALYRQTDIYLLDDPLSAVDAHVSAHLFHDCISKYLHGKTRILVTHQLQYLPFVDHVFVLNNGHLVAHGPYAEVKEKGLASLLGSSVHDAEKSEVKEDDNEKSTLLKRERDSPSRHSIISHTSSTGHDSKRSSIDPSMMECVQSEEPEERAHGAVGWKIFTSYFMAAGNWFYVIFVLMMFVWCQIFASAGDYWITVWIRVEQDNYLNPNSSTVSSEPWYGEWPPNRETCIYVYTVITLATIVITLVRSFLFFHMCVRASRCLHNNMFASITQAKMRFFYNNTSGRILNRFSKDMGAIDEILPLCMIDTFQIGAQLFGIMVLVSVINYWLIIPLVVVSVIGLWIRNVFMTTSRTIKRLEGVTRSPVFSHMTASLSGLTTLRVSNMEVKLIEEFDRHQDLHSSAWYLFLATNRAFGYWLDQLCLIFITAVTFGFLIGSHLGVFGGNVGLAITQAISLTGMLQWGLRQEAEVENHMTSVERVLEYSCLPSEPPLEAPPEKKPDPLWPKEGCIEFENLYLHYDPEDPPVLKNLNIKINPGEKVGIVGRTGAGKSSLIAALFRLEELRGRISIDGLDTGMIGVHDLRKKLSIIPQEAVLFNATLRKNLDPFEEHPDDAIWSALRETELKEVVDELGFGLQSPIQEGGSNLSVGLRQLVCLARAILRNNRVLILDEATANVDPHTDKLIQKMIRNKFGQCTVLTIAHRLHTIMDSDKVLVMDAGSVAEFDHPHILLKNTDSLLYKMVQQVGGASAQKLFSVAEESYLVANSS</sequence>
<dbReference type="FunFam" id="1.20.1560.10:FF:000014">
    <property type="entry name" value="Multidrug resistance-associated protein member 4"/>
    <property type="match status" value="1"/>
</dbReference>
<name>A0A6J1RTX2_FRAOC</name>
<evidence type="ECO:0000256" key="6">
    <source>
        <dbReference type="ARBA" id="ARBA00022840"/>
    </source>
</evidence>
<dbReference type="PROSITE" id="PS00211">
    <property type="entry name" value="ABC_TRANSPORTER_1"/>
    <property type="match status" value="1"/>
</dbReference>
<dbReference type="PROSITE" id="PS50929">
    <property type="entry name" value="ABC_TM1F"/>
    <property type="match status" value="2"/>
</dbReference>
<keyword evidence="2" id="KW-0813">Transport</keyword>
<dbReference type="PANTHER" id="PTHR24223">
    <property type="entry name" value="ATP-BINDING CASSETTE SUB-FAMILY C"/>
    <property type="match status" value="1"/>
</dbReference>
<feature type="domain" description="ABC transporter" evidence="11">
    <location>
        <begin position="409"/>
        <end position="632"/>
    </location>
</feature>
<dbReference type="Pfam" id="PF00005">
    <property type="entry name" value="ABC_tran"/>
    <property type="match status" value="2"/>
</dbReference>
<evidence type="ECO:0000256" key="5">
    <source>
        <dbReference type="ARBA" id="ARBA00022741"/>
    </source>
</evidence>
<keyword evidence="4" id="KW-0677">Repeat</keyword>
<dbReference type="SMART" id="SM00382">
    <property type="entry name" value="AAA"/>
    <property type="match status" value="2"/>
</dbReference>
<reference evidence="14" key="1">
    <citation type="submission" date="2025-08" db="UniProtKB">
        <authorList>
            <consortium name="RefSeq"/>
        </authorList>
    </citation>
    <scope>IDENTIFICATION</scope>
    <source>
        <tissue evidence="14">Whole organism</tissue>
    </source>
</reference>
<feature type="domain" description="ABC transmembrane type-1" evidence="12">
    <location>
        <begin position="96"/>
        <end position="362"/>
    </location>
</feature>
<dbReference type="OrthoDB" id="6500128at2759"/>
<evidence type="ECO:0000256" key="1">
    <source>
        <dbReference type="ARBA" id="ARBA00004141"/>
    </source>
</evidence>
<evidence type="ECO:0000313" key="13">
    <source>
        <dbReference type="Proteomes" id="UP000504606"/>
    </source>
</evidence>
<feature type="transmembrane region" description="Helical" evidence="10">
    <location>
        <begin position="134"/>
        <end position="156"/>
    </location>
</feature>
<dbReference type="SUPFAM" id="SSF90123">
    <property type="entry name" value="ABC transporter transmembrane region"/>
    <property type="match status" value="2"/>
</dbReference>
<keyword evidence="13" id="KW-1185">Reference proteome</keyword>
<dbReference type="InterPro" id="IPR017871">
    <property type="entry name" value="ABC_transporter-like_CS"/>
</dbReference>
<feature type="transmembrane region" description="Helical" evidence="10">
    <location>
        <begin position="965"/>
        <end position="984"/>
    </location>
</feature>
<dbReference type="PANTHER" id="PTHR24223:SF448">
    <property type="entry name" value="FI20146P1-RELATED"/>
    <property type="match status" value="1"/>
</dbReference>
<evidence type="ECO:0000256" key="3">
    <source>
        <dbReference type="ARBA" id="ARBA00022692"/>
    </source>
</evidence>
<dbReference type="Gene3D" id="3.40.50.300">
    <property type="entry name" value="P-loop containing nucleotide triphosphate hydrolases"/>
    <property type="match status" value="2"/>
</dbReference>
<keyword evidence="3 10" id="KW-0812">Transmembrane</keyword>
<feature type="compositionally biased region" description="Low complexity" evidence="9">
    <location>
        <begin position="660"/>
        <end position="671"/>
    </location>
</feature>
<dbReference type="Pfam" id="PF00664">
    <property type="entry name" value="ABC_membrane"/>
    <property type="match status" value="2"/>
</dbReference>
<dbReference type="InterPro" id="IPR003593">
    <property type="entry name" value="AAA+_ATPase"/>
</dbReference>
<dbReference type="Proteomes" id="UP000504606">
    <property type="component" value="Unplaced"/>
</dbReference>
<accession>A0A6J1RTX2</accession>
<keyword evidence="5" id="KW-0547">Nucleotide-binding</keyword>
<dbReference type="CDD" id="cd03244">
    <property type="entry name" value="ABCC_MRP_domain2"/>
    <property type="match status" value="1"/>
</dbReference>
<feature type="transmembrane region" description="Helical" evidence="10">
    <location>
        <begin position="93"/>
        <end position="114"/>
    </location>
</feature>